<dbReference type="AlphaFoldDB" id="A0A5M2Q068"/>
<reference evidence="1" key="1">
    <citation type="submission" date="2019-10" db="EMBL/GenBank/DDBJ databases">
        <authorList>
            <consortium name="GenomeTrakr network: Whole genome sequencing for foodborne pathogen traceback"/>
        </authorList>
    </citation>
    <scope>NUCLEOTIDE SEQUENCE</scope>
    <source>
        <strain evidence="1">CDPHFDLB-FM19-02204-A</strain>
    </source>
</reference>
<evidence type="ECO:0008006" key="2">
    <source>
        <dbReference type="Google" id="ProtNLM"/>
    </source>
</evidence>
<dbReference type="EMBL" id="AALOQI010000008">
    <property type="protein sequence ID" value="EDB7791810.1"/>
    <property type="molecule type" value="Genomic_DNA"/>
</dbReference>
<organism evidence="1">
    <name type="scientific">Listeria monocytogenes</name>
    <dbReference type="NCBI Taxonomy" id="1639"/>
    <lineage>
        <taxon>Bacteria</taxon>
        <taxon>Bacillati</taxon>
        <taxon>Bacillota</taxon>
        <taxon>Bacilli</taxon>
        <taxon>Bacillales</taxon>
        <taxon>Listeriaceae</taxon>
        <taxon>Listeria</taxon>
    </lineage>
</organism>
<gene>
    <name evidence="1" type="ORF">F9653_13770</name>
</gene>
<name>A0A5M2Q068_LISMN</name>
<proteinExistence type="predicted"/>
<sequence length="137" mass="15863">MANESEKVRTGFYIEKEVLDRCDELLSLANVKSRNEFVTEALKFYSGYLTTQKVENYLLQTLSSVLTSTVRDTENRIARMDFKLAVEISKLAHVIAYSHDIDEQTLEKLHLKCLDEVKKINGAVDFESAYKYQKRET</sequence>
<accession>A0A5M2Q068</accession>
<protein>
    <recommendedName>
        <fullName evidence="2">Ribbon-helix-helix protein, CopG family</fullName>
    </recommendedName>
</protein>
<evidence type="ECO:0000313" key="1">
    <source>
        <dbReference type="EMBL" id="EDB7791810.1"/>
    </source>
</evidence>
<comment type="caution">
    <text evidence="1">The sequence shown here is derived from an EMBL/GenBank/DDBJ whole genome shotgun (WGS) entry which is preliminary data.</text>
</comment>